<dbReference type="OrthoDB" id="9132218at2"/>
<evidence type="ECO:0000313" key="3">
    <source>
        <dbReference type="Proteomes" id="UP000077961"/>
    </source>
</evidence>
<gene>
    <name evidence="2" type="ORF">A6V36_36865</name>
    <name evidence="1" type="ORF">A6V37_37320</name>
</gene>
<name>A0A1A9MYF7_9BURK</name>
<protein>
    <submittedName>
        <fullName evidence="1">Uncharacterized protein</fullName>
    </submittedName>
</protein>
<dbReference type="Proteomes" id="UP000077961">
    <property type="component" value="Unassembled WGS sequence"/>
</dbReference>
<dbReference type="EMBL" id="LXKA01000387">
    <property type="protein sequence ID" value="OAJ51717.1"/>
    <property type="molecule type" value="Genomic_DNA"/>
</dbReference>
<reference evidence="3 4" key="1">
    <citation type="submission" date="2016-04" db="EMBL/GenBank/DDBJ databases">
        <title>Reclassification of Paraburkholderia panaciterrae (Farh et al. 2015) Dobritsa &amp; Samadpour 2016 as a later homotypic synonym of Paraburkholderia ginsengiterrae (Farh et al. 2015) Dobritsa &amp; Samadpour 2016.</title>
        <authorList>
            <person name="Dobritsa A.P."/>
            <person name="Kutumbaka K."/>
            <person name="Samadpour M."/>
        </authorList>
    </citation>
    <scope>NUCLEOTIDE SEQUENCE [LARGE SCALE GENOMIC DNA]</scope>
    <source>
        <strain evidence="1 4">DCY85</strain>
        <strain evidence="2 3">DCY85-1</strain>
    </source>
</reference>
<proteinExistence type="predicted"/>
<organism evidence="1 4">
    <name type="scientific">Paraburkholderia ginsengiterrae</name>
    <dbReference type="NCBI Taxonomy" id="1462993"/>
    <lineage>
        <taxon>Bacteria</taxon>
        <taxon>Pseudomonadati</taxon>
        <taxon>Pseudomonadota</taxon>
        <taxon>Betaproteobacteria</taxon>
        <taxon>Burkholderiales</taxon>
        <taxon>Burkholderiaceae</taxon>
        <taxon>Paraburkholderia</taxon>
    </lineage>
</organism>
<keyword evidence="3" id="KW-1185">Reference proteome</keyword>
<comment type="caution">
    <text evidence="1">The sequence shown here is derived from an EMBL/GenBank/DDBJ whole genome shotgun (WGS) entry which is preliminary data.</text>
</comment>
<dbReference type="Proteomes" id="UP000078116">
    <property type="component" value="Unassembled WGS sequence"/>
</dbReference>
<dbReference type="RefSeq" id="WP_064271322.1">
    <property type="nucleotide sequence ID" value="NZ_LXJZ01000211.1"/>
</dbReference>
<dbReference type="EMBL" id="LXJZ01000211">
    <property type="protein sequence ID" value="OAJ53649.1"/>
    <property type="molecule type" value="Genomic_DNA"/>
</dbReference>
<evidence type="ECO:0000313" key="2">
    <source>
        <dbReference type="EMBL" id="OAJ53649.1"/>
    </source>
</evidence>
<sequence length="64" mass="7025">MVAKRTQARALALSVAAIREAQGNENPDNYPIGASGWLEVEEDFARDVLRALGGDLDNLHRNFT</sequence>
<accession>A0A1A9MYF7</accession>
<evidence type="ECO:0000313" key="4">
    <source>
        <dbReference type="Proteomes" id="UP000078116"/>
    </source>
</evidence>
<evidence type="ECO:0000313" key="1">
    <source>
        <dbReference type="EMBL" id="OAJ51717.1"/>
    </source>
</evidence>
<dbReference type="AlphaFoldDB" id="A0A1A9MYF7"/>